<gene>
    <name evidence="1" type="ORF">SFRICE_010788</name>
</gene>
<accession>A0A2H1V1R6</accession>
<dbReference type="EMBL" id="ODYU01000099">
    <property type="protein sequence ID" value="SOQ34292.1"/>
    <property type="molecule type" value="Genomic_DNA"/>
</dbReference>
<evidence type="ECO:0000313" key="1">
    <source>
        <dbReference type="EMBL" id="SOQ34292.1"/>
    </source>
</evidence>
<organism evidence="1">
    <name type="scientific">Spodoptera frugiperda</name>
    <name type="common">Fall armyworm</name>
    <dbReference type="NCBI Taxonomy" id="7108"/>
    <lineage>
        <taxon>Eukaryota</taxon>
        <taxon>Metazoa</taxon>
        <taxon>Ecdysozoa</taxon>
        <taxon>Arthropoda</taxon>
        <taxon>Hexapoda</taxon>
        <taxon>Insecta</taxon>
        <taxon>Pterygota</taxon>
        <taxon>Neoptera</taxon>
        <taxon>Endopterygota</taxon>
        <taxon>Lepidoptera</taxon>
        <taxon>Glossata</taxon>
        <taxon>Ditrysia</taxon>
        <taxon>Noctuoidea</taxon>
        <taxon>Noctuidae</taxon>
        <taxon>Amphipyrinae</taxon>
        <taxon>Spodoptera</taxon>
    </lineage>
</organism>
<protein>
    <submittedName>
        <fullName evidence="1">SFRICE_010788</fullName>
    </submittedName>
</protein>
<proteinExistence type="predicted"/>
<dbReference type="AlphaFoldDB" id="A0A2H1V1R6"/>
<sequence>MIGRPQLCASRETCGALNNCRMSCRRGICSAVDTLDVAHIWAPIEFEIDQVNPYTGVSLLPYTGHNSRFRAMGKLLHDGNNYMLAVTQP</sequence>
<name>A0A2H1V1R6_SPOFR</name>
<reference evidence="1" key="1">
    <citation type="submission" date="2016-07" db="EMBL/GenBank/DDBJ databases">
        <authorList>
            <person name="Bretaudeau A."/>
        </authorList>
    </citation>
    <scope>NUCLEOTIDE SEQUENCE</scope>
    <source>
        <strain evidence="1">Rice</strain>
        <tissue evidence="1">Whole body</tissue>
    </source>
</reference>